<dbReference type="Gene3D" id="3.40.50.1820">
    <property type="entry name" value="alpha/beta hydrolase"/>
    <property type="match status" value="1"/>
</dbReference>
<dbReference type="PANTHER" id="PTHR12277:SF194">
    <property type="entry name" value="FI04476P"/>
    <property type="match status" value="1"/>
</dbReference>
<sequence>MATDSIFSKIYRSFTYFGILYAIGILLLAIPTVQRYVLYQHIFRWPFFTDFAVPESSGLAPHKTLNVYLPTSDNITLGAWFILSDHYYQKNFLPNRPQTAFPPITLEVASDAIQARPTILYLHGTAGNRATPSRVHHYAGWTSRLQANVLAIDYRGFGDSTGQPNEPGVELDAYTAFQWLVENGAKPEDILIVGHSLGTGIASKLAKRLTKEGIKPRGLTLLAPFTSLTVVIESYPLFGLPILQPLQSFPAGRKFMKWLTREEFDTLSIIQEIDLPVFVAHSTSDFEIPHVHSRNLIEQLLNPILPPSITLANAPGSSITKEEFEAYKAALSKRKEARALLVKKTEIERLGLIEEFEVRGHKVTYVESHWGGHNLVGLQEGVQDEMARMFQLNAY</sequence>
<comment type="caution">
    <text evidence="3">The sequence shown here is derived from an EMBL/GenBank/DDBJ whole genome shotgun (WGS) entry which is preliminary data.</text>
</comment>
<dbReference type="GO" id="GO:0006660">
    <property type="term" value="P:phosphatidylserine catabolic process"/>
    <property type="evidence" value="ECO:0007669"/>
    <property type="project" value="TreeGrafter"/>
</dbReference>
<dbReference type="Pfam" id="PF12697">
    <property type="entry name" value="Abhydrolase_6"/>
    <property type="match status" value="1"/>
</dbReference>
<dbReference type="GO" id="GO:0052651">
    <property type="term" value="P:monoacylglycerol catabolic process"/>
    <property type="evidence" value="ECO:0007669"/>
    <property type="project" value="TreeGrafter"/>
</dbReference>
<feature type="domain" description="AB hydrolase-1" evidence="2">
    <location>
        <begin position="119"/>
        <end position="261"/>
    </location>
</feature>
<dbReference type="SUPFAM" id="SSF53474">
    <property type="entry name" value="alpha/beta-Hydrolases"/>
    <property type="match status" value="1"/>
</dbReference>
<keyword evidence="4" id="KW-1185">Reference proteome</keyword>
<organism evidence="3 4">
    <name type="scientific">Cerrena zonata</name>
    <dbReference type="NCBI Taxonomy" id="2478898"/>
    <lineage>
        <taxon>Eukaryota</taxon>
        <taxon>Fungi</taxon>
        <taxon>Dikarya</taxon>
        <taxon>Basidiomycota</taxon>
        <taxon>Agaricomycotina</taxon>
        <taxon>Agaricomycetes</taxon>
        <taxon>Polyporales</taxon>
        <taxon>Cerrenaceae</taxon>
        <taxon>Cerrena</taxon>
    </lineage>
</organism>
<evidence type="ECO:0000313" key="4">
    <source>
        <dbReference type="Proteomes" id="UP001385951"/>
    </source>
</evidence>
<keyword evidence="1" id="KW-0472">Membrane</keyword>
<dbReference type="InterPro" id="IPR000073">
    <property type="entry name" value="AB_hydrolase_1"/>
</dbReference>
<reference evidence="3 4" key="1">
    <citation type="submission" date="2022-09" db="EMBL/GenBank/DDBJ databases">
        <authorList>
            <person name="Palmer J.M."/>
        </authorList>
    </citation>
    <scope>NUCLEOTIDE SEQUENCE [LARGE SCALE GENOMIC DNA]</scope>
    <source>
        <strain evidence="3 4">DSM 7382</strain>
    </source>
</reference>
<keyword evidence="1" id="KW-0812">Transmembrane</keyword>
<accession>A0AAW0GJX7</accession>
<dbReference type="PANTHER" id="PTHR12277">
    <property type="entry name" value="ALPHA/BETA HYDROLASE DOMAIN-CONTAINING PROTEIN"/>
    <property type="match status" value="1"/>
</dbReference>
<dbReference type="GO" id="GO:0005789">
    <property type="term" value="C:endoplasmic reticulum membrane"/>
    <property type="evidence" value="ECO:0007669"/>
    <property type="project" value="TreeGrafter"/>
</dbReference>
<evidence type="ECO:0000313" key="3">
    <source>
        <dbReference type="EMBL" id="KAK7689806.1"/>
    </source>
</evidence>
<dbReference type="GO" id="GO:0047372">
    <property type="term" value="F:monoacylglycerol lipase activity"/>
    <property type="evidence" value="ECO:0007669"/>
    <property type="project" value="TreeGrafter"/>
</dbReference>
<dbReference type="AlphaFoldDB" id="A0AAW0GJX7"/>
<evidence type="ECO:0000256" key="1">
    <source>
        <dbReference type="SAM" id="Phobius"/>
    </source>
</evidence>
<dbReference type="GO" id="GO:0004622">
    <property type="term" value="F:phosphatidylcholine lysophospholipase activity"/>
    <property type="evidence" value="ECO:0007669"/>
    <property type="project" value="TreeGrafter"/>
</dbReference>
<dbReference type="EMBL" id="JASBNA010000007">
    <property type="protein sequence ID" value="KAK7689806.1"/>
    <property type="molecule type" value="Genomic_DNA"/>
</dbReference>
<evidence type="ECO:0000259" key="2">
    <source>
        <dbReference type="Pfam" id="PF12697"/>
    </source>
</evidence>
<dbReference type="InterPro" id="IPR029058">
    <property type="entry name" value="AB_hydrolase_fold"/>
</dbReference>
<feature type="transmembrane region" description="Helical" evidence="1">
    <location>
        <begin position="14"/>
        <end position="38"/>
    </location>
</feature>
<proteinExistence type="predicted"/>
<gene>
    <name evidence="3" type="ORF">QCA50_006445</name>
</gene>
<dbReference type="Proteomes" id="UP001385951">
    <property type="component" value="Unassembled WGS sequence"/>
</dbReference>
<name>A0AAW0GJX7_9APHY</name>
<keyword evidence="1" id="KW-1133">Transmembrane helix</keyword>
<protein>
    <recommendedName>
        <fullName evidence="2">AB hydrolase-1 domain-containing protein</fullName>
    </recommendedName>
</protein>